<dbReference type="Gene3D" id="3.40.30.10">
    <property type="entry name" value="Glutaredoxin"/>
    <property type="match status" value="1"/>
</dbReference>
<dbReference type="RefSeq" id="WP_076559541.1">
    <property type="nucleotide sequence ID" value="NZ_FTOC01000007.1"/>
</dbReference>
<accession>A0A1N7JSQ1</accession>
<reference evidence="2" key="1">
    <citation type="submission" date="2017-01" db="EMBL/GenBank/DDBJ databases">
        <authorList>
            <person name="Varghese N."/>
            <person name="Submissions S."/>
        </authorList>
    </citation>
    <scope>NUCLEOTIDE SEQUENCE [LARGE SCALE GENOMIC DNA]</scope>
    <source>
        <strain evidence="2">DSM 23127</strain>
    </source>
</reference>
<proteinExistence type="predicted"/>
<gene>
    <name evidence="1" type="ORF">SAMN05421687_107137</name>
</gene>
<dbReference type="InterPro" id="IPR022551">
    <property type="entry name" value="BrxC"/>
</dbReference>
<dbReference type="STRING" id="570947.SAMN05421687_107137"/>
<name>A0A1N7JSQ1_9BACI</name>
<protein>
    <submittedName>
        <fullName evidence="1">Bacillithiol system protein YtxJ</fullName>
    </submittedName>
</protein>
<dbReference type="NCBIfam" id="TIGR04019">
    <property type="entry name" value="B_thiol_YtxJ"/>
    <property type="match status" value="1"/>
</dbReference>
<keyword evidence="2" id="KW-1185">Reference proteome</keyword>
<sequence>MKQIVTGEGFQNLLQQENEFILLKHSLTCPISASAKTEVEGFEQSTDLGVYLIPIQEARDVSQLVAEQLEISHESPQAFHIKGAEVKWHASHFDITRANLSQAVSEQ</sequence>
<dbReference type="Proteomes" id="UP000187608">
    <property type="component" value="Unassembled WGS sequence"/>
</dbReference>
<dbReference type="EMBL" id="FTOC01000007">
    <property type="protein sequence ID" value="SIS52291.1"/>
    <property type="molecule type" value="Genomic_DNA"/>
</dbReference>
<organism evidence="1 2">
    <name type="scientific">Salimicrobium flavidum</name>
    <dbReference type="NCBI Taxonomy" id="570947"/>
    <lineage>
        <taxon>Bacteria</taxon>
        <taxon>Bacillati</taxon>
        <taxon>Bacillota</taxon>
        <taxon>Bacilli</taxon>
        <taxon>Bacillales</taxon>
        <taxon>Bacillaceae</taxon>
        <taxon>Salimicrobium</taxon>
    </lineage>
</organism>
<dbReference type="AlphaFoldDB" id="A0A1N7JSQ1"/>
<dbReference type="OrthoDB" id="677051at2"/>
<evidence type="ECO:0000313" key="1">
    <source>
        <dbReference type="EMBL" id="SIS52291.1"/>
    </source>
</evidence>
<evidence type="ECO:0000313" key="2">
    <source>
        <dbReference type="Proteomes" id="UP000187608"/>
    </source>
</evidence>
<dbReference type="Pfam" id="PF11009">
    <property type="entry name" value="BrxC"/>
    <property type="match status" value="1"/>
</dbReference>